<organism evidence="2 3">
    <name type="scientific">Acidovorax soli</name>
    <dbReference type="NCBI Taxonomy" id="592050"/>
    <lineage>
        <taxon>Bacteria</taxon>
        <taxon>Pseudomonadati</taxon>
        <taxon>Pseudomonadota</taxon>
        <taxon>Betaproteobacteria</taxon>
        <taxon>Burkholderiales</taxon>
        <taxon>Comamonadaceae</taxon>
        <taxon>Acidovorax</taxon>
    </lineage>
</organism>
<name>A0A7X0PGT3_9BURK</name>
<keyword evidence="3" id="KW-1185">Reference proteome</keyword>
<evidence type="ECO:0000256" key="1">
    <source>
        <dbReference type="SAM" id="MobiDB-lite"/>
    </source>
</evidence>
<evidence type="ECO:0000313" key="3">
    <source>
        <dbReference type="Proteomes" id="UP000575083"/>
    </source>
</evidence>
<proteinExistence type="predicted"/>
<sequence length="115" mass="12011">MFRSLVAVFLLHFLLCVGISVVGSSKPLPPFEPQQDLAVLSQTAPGHETPGANSDADDHALLDDRQDFPDLLQPRVLADAGAVAAKSLIPLAPVRTPSVALAPPHKPPKAPGLLA</sequence>
<feature type="region of interest" description="Disordered" evidence="1">
    <location>
        <begin position="42"/>
        <end position="64"/>
    </location>
</feature>
<comment type="caution">
    <text evidence="2">The sequence shown here is derived from an EMBL/GenBank/DDBJ whole genome shotgun (WGS) entry which is preliminary data.</text>
</comment>
<dbReference type="Proteomes" id="UP000575083">
    <property type="component" value="Unassembled WGS sequence"/>
</dbReference>
<dbReference type="EMBL" id="JACHLK010000009">
    <property type="protein sequence ID" value="MBB6561611.1"/>
    <property type="molecule type" value="Genomic_DNA"/>
</dbReference>
<dbReference type="AlphaFoldDB" id="A0A7X0PGT3"/>
<protein>
    <submittedName>
        <fullName evidence="2">Uncharacterized protein</fullName>
    </submittedName>
</protein>
<dbReference type="RefSeq" id="WP_184860816.1">
    <property type="nucleotide sequence ID" value="NZ_JACHLK010000009.1"/>
</dbReference>
<gene>
    <name evidence="2" type="ORF">HNP48_004305</name>
</gene>
<evidence type="ECO:0000313" key="2">
    <source>
        <dbReference type="EMBL" id="MBB6561611.1"/>
    </source>
</evidence>
<accession>A0A7X0PGT3</accession>
<reference evidence="2 3" key="1">
    <citation type="submission" date="2020-08" db="EMBL/GenBank/DDBJ databases">
        <title>Functional genomics of gut bacteria from endangered species of beetles.</title>
        <authorList>
            <person name="Carlos-Shanley C."/>
        </authorList>
    </citation>
    <scope>NUCLEOTIDE SEQUENCE [LARGE SCALE GENOMIC DNA]</scope>
    <source>
        <strain evidence="2 3">S00198</strain>
    </source>
</reference>